<name>A0A0G0GIU4_9BACT</name>
<dbReference type="Proteomes" id="UP000034917">
    <property type="component" value="Unassembled WGS sequence"/>
</dbReference>
<dbReference type="InterPro" id="IPR002831">
    <property type="entry name" value="Tscrpt_reg_TrmB_N"/>
</dbReference>
<proteinExistence type="predicted"/>
<dbReference type="EMBL" id="LBSV01000004">
    <property type="protein sequence ID" value="KKQ26030.1"/>
    <property type="molecule type" value="Genomic_DNA"/>
</dbReference>
<evidence type="ECO:0000259" key="1">
    <source>
        <dbReference type="Pfam" id="PF01978"/>
    </source>
</evidence>
<dbReference type="AlphaFoldDB" id="A0A0G0GIU4"/>
<organism evidence="2 3">
    <name type="scientific">Candidatus Roizmanbacteria bacterium GW2011_GWC2_37_13</name>
    <dbReference type="NCBI Taxonomy" id="1618486"/>
    <lineage>
        <taxon>Bacteria</taxon>
        <taxon>Candidatus Roizmaniibacteriota</taxon>
    </lineage>
</organism>
<dbReference type="InterPro" id="IPR051797">
    <property type="entry name" value="TrmB-like"/>
</dbReference>
<comment type="caution">
    <text evidence="2">The sequence shown here is derived from an EMBL/GenBank/DDBJ whole genome shotgun (WGS) entry which is preliminary data.</text>
</comment>
<gene>
    <name evidence="2" type="ORF">US40_C0004G0065</name>
</gene>
<accession>A0A0G0GIU4</accession>
<dbReference type="InterPro" id="IPR036390">
    <property type="entry name" value="WH_DNA-bd_sf"/>
</dbReference>
<dbReference type="Gene3D" id="1.10.10.10">
    <property type="entry name" value="Winged helix-like DNA-binding domain superfamily/Winged helix DNA-binding domain"/>
    <property type="match status" value="1"/>
</dbReference>
<sequence length="271" mass="31797">MPIDKDLQLFGLNEAEQLLYILLARKGWSTVLQISKHCQIKRTTLYRIIESMVDKGYLNTQIGEKTTFYNIAPPVNSFKTTIFELEEKIKKMKLSIEKINEYTQKLITSKLDETSLFYYKGISGLKQAEWMIRASKTNIELLVFDSELWANVVGNKFAEELRQQVVEKNNRIRSISNNEGVIMPDGTTSWTTNKEYTTKHYRHRIISEKIMKMKQDIFIMPDSLIFWGVEKNDEMAIEIKNKDYADMMKQIFESIWDKAKAIDNFGQRFKA</sequence>
<dbReference type="PANTHER" id="PTHR34293">
    <property type="entry name" value="HTH-TYPE TRANSCRIPTIONAL REGULATOR TRMBL2"/>
    <property type="match status" value="1"/>
</dbReference>
<evidence type="ECO:0000313" key="3">
    <source>
        <dbReference type="Proteomes" id="UP000034917"/>
    </source>
</evidence>
<dbReference type="SUPFAM" id="SSF46785">
    <property type="entry name" value="Winged helix' DNA-binding domain"/>
    <property type="match status" value="1"/>
</dbReference>
<evidence type="ECO:0000313" key="2">
    <source>
        <dbReference type="EMBL" id="KKQ26030.1"/>
    </source>
</evidence>
<reference evidence="2 3" key="1">
    <citation type="journal article" date="2015" name="Nature">
        <title>rRNA introns, odd ribosomes, and small enigmatic genomes across a large radiation of phyla.</title>
        <authorList>
            <person name="Brown C.T."/>
            <person name="Hug L.A."/>
            <person name="Thomas B.C."/>
            <person name="Sharon I."/>
            <person name="Castelle C.J."/>
            <person name="Singh A."/>
            <person name="Wilkins M.J."/>
            <person name="Williams K.H."/>
            <person name="Banfield J.F."/>
        </authorList>
    </citation>
    <scope>NUCLEOTIDE SEQUENCE [LARGE SCALE GENOMIC DNA]</scope>
</reference>
<protein>
    <recommendedName>
        <fullName evidence="1">Transcription regulator TrmB N-terminal domain-containing protein</fullName>
    </recommendedName>
</protein>
<dbReference type="Pfam" id="PF01978">
    <property type="entry name" value="TrmB"/>
    <property type="match status" value="1"/>
</dbReference>
<dbReference type="InterPro" id="IPR036388">
    <property type="entry name" value="WH-like_DNA-bd_sf"/>
</dbReference>
<dbReference type="PANTHER" id="PTHR34293:SF1">
    <property type="entry name" value="HTH-TYPE TRANSCRIPTIONAL REGULATOR TRMBL2"/>
    <property type="match status" value="1"/>
</dbReference>
<feature type="domain" description="Transcription regulator TrmB N-terminal" evidence="1">
    <location>
        <begin position="7"/>
        <end position="74"/>
    </location>
</feature>